<keyword evidence="1" id="KW-0472">Membrane</keyword>
<accession>A0A1G2I6B4</accession>
<dbReference type="EMBL" id="MHOV01000011">
    <property type="protein sequence ID" value="OGZ70364.1"/>
    <property type="molecule type" value="Genomic_DNA"/>
</dbReference>
<reference evidence="2 3" key="1">
    <citation type="journal article" date="2016" name="Nat. Commun.">
        <title>Thousands of microbial genomes shed light on interconnected biogeochemical processes in an aquifer system.</title>
        <authorList>
            <person name="Anantharaman K."/>
            <person name="Brown C.T."/>
            <person name="Hug L.A."/>
            <person name="Sharon I."/>
            <person name="Castelle C.J."/>
            <person name="Probst A.J."/>
            <person name="Thomas B.C."/>
            <person name="Singh A."/>
            <person name="Wilkins M.J."/>
            <person name="Karaoz U."/>
            <person name="Brodie E.L."/>
            <person name="Williams K.H."/>
            <person name="Hubbard S.S."/>
            <person name="Banfield J.F."/>
        </authorList>
    </citation>
    <scope>NUCLEOTIDE SEQUENCE [LARGE SCALE GENOMIC DNA]</scope>
</reference>
<evidence type="ECO:0000313" key="2">
    <source>
        <dbReference type="EMBL" id="OGZ70364.1"/>
    </source>
</evidence>
<name>A0A1G2I6B4_9BACT</name>
<gene>
    <name evidence="2" type="ORF">A3F47_01080</name>
</gene>
<protein>
    <submittedName>
        <fullName evidence="2">Uncharacterized protein</fullName>
    </submittedName>
</protein>
<organism evidence="2 3">
    <name type="scientific">Candidatus Staskawiczbacteria bacterium RIFCSPHIGHO2_12_FULL_38_11</name>
    <dbReference type="NCBI Taxonomy" id="1802209"/>
    <lineage>
        <taxon>Bacteria</taxon>
        <taxon>Candidatus Staskawicziibacteriota</taxon>
    </lineage>
</organism>
<dbReference type="AlphaFoldDB" id="A0A1G2I6B4"/>
<evidence type="ECO:0000313" key="3">
    <source>
        <dbReference type="Proteomes" id="UP000179214"/>
    </source>
</evidence>
<sequence length="91" mass="10180">MEKTKKEIAKIKEDKLDLKKEIQEKTIGYILAAFGLVAGLAWNEAIKSLIDQVFPGHGNGILIKFVYAVIVTVVVVIITVYLIKLTEKHKT</sequence>
<proteinExistence type="predicted"/>
<comment type="caution">
    <text evidence="2">The sequence shown here is derived from an EMBL/GenBank/DDBJ whole genome shotgun (WGS) entry which is preliminary data.</text>
</comment>
<feature type="transmembrane region" description="Helical" evidence="1">
    <location>
        <begin position="62"/>
        <end position="83"/>
    </location>
</feature>
<dbReference type="Pfam" id="PF18898">
    <property type="entry name" value="DUF5654"/>
    <property type="match status" value="1"/>
</dbReference>
<keyword evidence="1" id="KW-1133">Transmembrane helix</keyword>
<feature type="transmembrane region" description="Helical" evidence="1">
    <location>
        <begin position="26"/>
        <end position="42"/>
    </location>
</feature>
<dbReference type="InterPro" id="IPR043713">
    <property type="entry name" value="DUF5654"/>
</dbReference>
<evidence type="ECO:0000256" key="1">
    <source>
        <dbReference type="SAM" id="Phobius"/>
    </source>
</evidence>
<dbReference type="Proteomes" id="UP000179214">
    <property type="component" value="Unassembled WGS sequence"/>
</dbReference>
<keyword evidence="1" id="KW-0812">Transmembrane</keyword>